<dbReference type="EMBL" id="HBUE01008463">
    <property type="protein sequence ID" value="CAG6447145.1"/>
    <property type="molecule type" value="Transcribed_RNA"/>
</dbReference>
<accession>A0A8D8A0G6</accession>
<sequence length="154" mass="17023">MTLGATKPPNLGRPLWKRPAPDRGTGLAGTTGWASKKGTVVWAASMPRSLSRNRMNWLLMESGMDLEGVSSGTCGRSSLSSVLLSSLCSVLSLPIQMLLSGSIKWPMAKSISVIRISRLRWLPSSRKRTPVRTYPCRTSRSSRSRMRLSRFSVW</sequence>
<reference evidence="2" key="1">
    <citation type="submission" date="2021-05" db="EMBL/GenBank/DDBJ databases">
        <authorList>
            <person name="Alioto T."/>
            <person name="Alioto T."/>
            <person name="Gomez Garrido J."/>
        </authorList>
    </citation>
    <scope>NUCLEOTIDE SEQUENCE</scope>
</reference>
<dbReference type="AlphaFoldDB" id="A0A8D8A0G6"/>
<feature type="region of interest" description="Disordered" evidence="1">
    <location>
        <begin position="1"/>
        <end position="30"/>
    </location>
</feature>
<name>A0A8D8A0G6_CULPI</name>
<protein>
    <submittedName>
        <fullName evidence="2">(northern house mosquito) hypothetical protein</fullName>
    </submittedName>
</protein>
<proteinExistence type="predicted"/>
<dbReference type="EMBL" id="HBUE01008465">
    <property type="protein sequence ID" value="CAG6447149.1"/>
    <property type="molecule type" value="Transcribed_RNA"/>
</dbReference>
<organism evidence="2">
    <name type="scientific">Culex pipiens</name>
    <name type="common">House mosquito</name>
    <dbReference type="NCBI Taxonomy" id="7175"/>
    <lineage>
        <taxon>Eukaryota</taxon>
        <taxon>Metazoa</taxon>
        <taxon>Ecdysozoa</taxon>
        <taxon>Arthropoda</taxon>
        <taxon>Hexapoda</taxon>
        <taxon>Insecta</taxon>
        <taxon>Pterygota</taxon>
        <taxon>Neoptera</taxon>
        <taxon>Endopterygota</taxon>
        <taxon>Diptera</taxon>
        <taxon>Nematocera</taxon>
        <taxon>Culicoidea</taxon>
        <taxon>Culicidae</taxon>
        <taxon>Culicinae</taxon>
        <taxon>Culicini</taxon>
        <taxon>Culex</taxon>
        <taxon>Culex</taxon>
    </lineage>
</organism>
<evidence type="ECO:0000313" key="2">
    <source>
        <dbReference type="EMBL" id="CAG6447145.1"/>
    </source>
</evidence>
<evidence type="ECO:0000256" key="1">
    <source>
        <dbReference type="SAM" id="MobiDB-lite"/>
    </source>
</evidence>